<accession>A0A242MQJ9</accession>
<evidence type="ECO:0000313" key="1">
    <source>
        <dbReference type="EMBL" id="OTP73596.1"/>
    </source>
</evidence>
<gene>
    <name evidence="1" type="ORF">PAMC26577_18145</name>
</gene>
<reference evidence="1 2" key="1">
    <citation type="submission" date="2017-03" db="EMBL/GenBank/DDBJ databases">
        <title>Genome analysis of strain PAMC 26577.</title>
        <authorList>
            <person name="Oh H.-M."/>
            <person name="Yang J.-A."/>
        </authorList>
    </citation>
    <scope>NUCLEOTIDE SEQUENCE [LARGE SCALE GENOMIC DNA]</scope>
    <source>
        <strain evidence="1 2">PAMC 26577</strain>
    </source>
</reference>
<name>A0A242MQJ9_CABSO</name>
<comment type="caution">
    <text evidence="1">The sequence shown here is derived from an EMBL/GenBank/DDBJ whole genome shotgun (WGS) entry which is preliminary data.</text>
</comment>
<dbReference type="Proteomes" id="UP000195221">
    <property type="component" value="Unassembled WGS sequence"/>
</dbReference>
<proteinExistence type="predicted"/>
<dbReference type="AlphaFoldDB" id="A0A242MQJ9"/>
<sequence length="130" mass="13459">MNASAHKRVQPRSISYREDSMKDNVRAPAPGKLAMMAAVLVAAAALAGCANTAKRTYLPTGDTGFAINCSGGDASTSWAECYKKAGEICGSYGYDVVSKDVDNGATSGGSVAGIFGANVKNRSMVIRCKQ</sequence>
<organism evidence="1 2">
    <name type="scientific">Caballeronia sordidicola</name>
    <name type="common">Burkholderia sordidicola</name>
    <dbReference type="NCBI Taxonomy" id="196367"/>
    <lineage>
        <taxon>Bacteria</taxon>
        <taxon>Pseudomonadati</taxon>
        <taxon>Pseudomonadota</taxon>
        <taxon>Betaproteobacteria</taxon>
        <taxon>Burkholderiales</taxon>
        <taxon>Burkholderiaceae</taxon>
        <taxon>Caballeronia</taxon>
    </lineage>
</organism>
<protein>
    <recommendedName>
        <fullName evidence="3">Lipoprotein</fullName>
    </recommendedName>
</protein>
<evidence type="ECO:0000313" key="2">
    <source>
        <dbReference type="Proteomes" id="UP000195221"/>
    </source>
</evidence>
<evidence type="ECO:0008006" key="3">
    <source>
        <dbReference type="Google" id="ProtNLM"/>
    </source>
</evidence>
<dbReference type="EMBL" id="NBTZ01000077">
    <property type="protein sequence ID" value="OTP73596.1"/>
    <property type="molecule type" value="Genomic_DNA"/>
</dbReference>